<dbReference type="Proteomes" id="UP000285301">
    <property type="component" value="Unassembled WGS sequence"/>
</dbReference>
<dbReference type="OrthoDB" id="5772623at2759"/>
<feature type="transmembrane region" description="Helical" evidence="7">
    <location>
        <begin position="20"/>
        <end position="38"/>
    </location>
</feature>
<comment type="function">
    <text evidence="6">Acts as a tumor suppressor; induces growth arrest at G(1)/S checkpoint and apoptosis via RB1-dependent and p53/TP53- and NF-kappa-B-independent mechanisms. Modulates expression of genes involved in the regulation of proliferation, cell cycle and apoptosis.</text>
</comment>
<dbReference type="Pfam" id="PF06726">
    <property type="entry name" value="BC10"/>
    <property type="match status" value="1"/>
</dbReference>
<accession>A0A3S4QLT6</accession>
<keyword evidence="5 7" id="KW-0472">Membrane</keyword>
<comment type="subcellular location">
    <subcellularLocation>
        <location evidence="1">Membrane</location>
    </subcellularLocation>
</comment>
<keyword evidence="9" id="KW-1185">Reference proteome</keyword>
<dbReference type="GO" id="GO:0016020">
    <property type="term" value="C:membrane"/>
    <property type="evidence" value="ECO:0007669"/>
    <property type="project" value="UniProtKB-SubCell"/>
</dbReference>
<proteinExistence type="inferred from homology"/>
<keyword evidence="4 7" id="KW-1133">Transmembrane helix</keyword>
<name>A0A3S4QLT6_9ACAR</name>
<sequence>MYCLQWLIPVLIIPKPTNPTLLQNHIMLVTLYLIAYCFERKPCSICIIVFLFALCLLCFSGFGNCLFNFFNSCDSIKCT</sequence>
<dbReference type="SMART" id="SM01396">
    <property type="entry name" value="BC10"/>
    <property type="match status" value="1"/>
</dbReference>
<gene>
    <name evidence="8" type="ORF">B4U79_01343</name>
</gene>
<evidence type="ECO:0000256" key="4">
    <source>
        <dbReference type="ARBA" id="ARBA00022989"/>
    </source>
</evidence>
<feature type="transmembrane region" description="Helical" evidence="7">
    <location>
        <begin position="45"/>
        <end position="70"/>
    </location>
</feature>
<evidence type="ECO:0000256" key="2">
    <source>
        <dbReference type="ARBA" id="ARBA00007216"/>
    </source>
</evidence>
<evidence type="ECO:0000256" key="3">
    <source>
        <dbReference type="ARBA" id="ARBA00022692"/>
    </source>
</evidence>
<comment type="caution">
    <text evidence="8">The sequence shown here is derived from an EMBL/GenBank/DDBJ whole genome shotgun (WGS) entry which is preliminary data.</text>
</comment>
<dbReference type="EMBL" id="NCKU01005057">
    <property type="protein sequence ID" value="RWS05062.1"/>
    <property type="molecule type" value="Genomic_DNA"/>
</dbReference>
<evidence type="ECO:0000313" key="9">
    <source>
        <dbReference type="Proteomes" id="UP000285301"/>
    </source>
</evidence>
<evidence type="ECO:0000256" key="6">
    <source>
        <dbReference type="ARBA" id="ARBA00045856"/>
    </source>
</evidence>
<dbReference type="PANTHER" id="PTHR13259">
    <property type="entry name" value="BLADDER CANCER 10 KD PROTEIN HOMOLOG"/>
    <property type="match status" value="1"/>
</dbReference>
<comment type="similarity">
    <text evidence="2">Belongs to the BLCAP family.</text>
</comment>
<dbReference type="AlphaFoldDB" id="A0A3S4QLT6"/>
<keyword evidence="3 7" id="KW-0812">Transmembrane</keyword>
<dbReference type="PANTHER" id="PTHR13259:SF1">
    <property type="entry name" value="BLADDER CANCER-ASSOCIATED PROTEIN"/>
    <property type="match status" value="1"/>
</dbReference>
<dbReference type="STRING" id="1965070.A0A3S4QLT6"/>
<protein>
    <submittedName>
        <fullName evidence="8">Bladder cancer-associated protein-like protein</fullName>
    </submittedName>
</protein>
<evidence type="ECO:0000256" key="1">
    <source>
        <dbReference type="ARBA" id="ARBA00004370"/>
    </source>
</evidence>
<evidence type="ECO:0000256" key="7">
    <source>
        <dbReference type="SAM" id="Phobius"/>
    </source>
</evidence>
<evidence type="ECO:0000256" key="5">
    <source>
        <dbReference type="ARBA" id="ARBA00023136"/>
    </source>
</evidence>
<organism evidence="8 9">
    <name type="scientific">Dinothrombium tinctorium</name>
    <dbReference type="NCBI Taxonomy" id="1965070"/>
    <lineage>
        <taxon>Eukaryota</taxon>
        <taxon>Metazoa</taxon>
        <taxon>Ecdysozoa</taxon>
        <taxon>Arthropoda</taxon>
        <taxon>Chelicerata</taxon>
        <taxon>Arachnida</taxon>
        <taxon>Acari</taxon>
        <taxon>Acariformes</taxon>
        <taxon>Trombidiformes</taxon>
        <taxon>Prostigmata</taxon>
        <taxon>Anystina</taxon>
        <taxon>Parasitengona</taxon>
        <taxon>Trombidioidea</taxon>
        <taxon>Trombidiidae</taxon>
        <taxon>Dinothrombium</taxon>
    </lineage>
</organism>
<reference evidence="8 9" key="1">
    <citation type="journal article" date="2018" name="Gigascience">
        <title>Genomes of trombidid mites reveal novel predicted allergens and laterally-transferred genes associated with secondary metabolism.</title>
        <authorList>
            <person name="Dong X."/>
            <person name="Chaisiri K."/>
            <person name="Xia D."/>
            <person name="Armstrong S.D."/>
            <person name="Fang Y."/>
            <person name="Donnelly M.J."/>
            <person name="Kadowaki T."/>
            <person name="McGarry J.W."/>
            <person name="Darby A.C."/>
            <person name="Makepeace B.L."/>
        </authorList>
    </citation>
    <scope>NUCLEOTIDE SEQUENCE [LARGE SCALE GENOMIC DNA]</scope>
    <source>
        <strain evidence="8">UoL-WK</strain>
    </source>
</reference>
<evidence type="ECO:0000313" key="8">
    <source>
        <dbReference type="EMBL" id="RWS05062.1"/>
    </source>
</evidence>
<dbReference type="InterPro" id="IPR009598">
    <property type="entry name" value="BCALP"/>
</dbReference>